<gene>
    <name evidence="1" type="ORF">ACFFTL_05540</name>
</gene>
<proteinExistence type="predicted"/>
<evidence type="ECO:0000313" key="1">
    <source>
        <dbReference type="EMBL" id="MFB9571818.1"/>
    </source>
</evidence>
<keyword evidence="2" id="KW-1185">Reference proteome</keyword>
<dbReference type="RefSeq" id="WP_345509925.1">
    <property type="nucleotide sequence ID" value="NZ_BAAAXD010000005.1"/>
</dbReference>
<dbReference type="Proteomes" id="UP001589710">
    <property type="component" value="Unassembled WGS sequence"/>
</dbReference>
<reference evidence="1 2" key="1">
    <citation type="submission" date="2024-09" db="EMBL/GenBank/DDBJ databases">
        <authorList>
            <person name="Sun Q."/>
            <person name="Mori K."/>
        </authorList>
    </citation>
    <scope>NUCLEOTIDE SEQUENCE [LARGE SCALE GENOMIC DNA]</scope>
    <source>
        <strain evidence="1 2">JCM 3331</strain>
    </source>
</reference>
<evidence type="ECO:0000313" key="2">
    <source>
        <dbReference type="Proteomes" id="UP001589710"/>
    </source>
</evidence>
<dbReference type="EMBL" id="JBHMCG010000020">
    <property type="protein sequence ID" value="MFB9571818.1"/>
    <property type="molecule type" value="Genomic_DNA"/>
</dbReference>
<protein>
    <submittedName>
        <fullName evidence="1">Uncharacterized protein</fullName>
    </submittedName>
</protein>
<sequence>MHARRGAVGGWLAWCHEAGLQPPRIPAWCKRMPDPGSDTPVRSKTAIDRLISRRDVDPREKALFSYSYGQVASGPVRPGQ</sequence>
<organism evidence="1 2">
    <name type="scientific">Streptomyces yanii</name>
    <dbReference type="NCBI Taxonomy" id="78510"/>
    <lineage>
        <taxon>Bacteria</taxon>
        <taxon>Bacillati</taxon>
        <taxon>Actinomycetota</taxon>
        <taxon>Actinomycetes</taxon>
        <taxon>Kitasatosporales</taxon>
        <taxon>Streptomycetaceae</taxon>
        <taxon>Streptomyces</taxon>
    </lineage>
</organism>
<comment type="caution">
    <text evidence="1">The sequence shown here is derived from an EMBL/GenBank/DDBJ whole genome shotgun (WGS) entry which is preliminary data.</text>
</comment>
<accession>A0ABV5R1T7</accession>
<name>A0ABV5R1T7_9ACTN</name>